<proteinExistence type="predicted"/>
<gene>
    <name evidence="1" type="ORF">BCV70DRAFT_202671</name>
</gene>
<protein>
    <submittedName>
        <fullName evidence="1">Uncharacterized protein</fullName>
    </submittedName>
</protein>
<dbReference type="AlphaFoldDB" id="A0A317XJZ7"/>
<accession>A0A317XJZ7</accession>
<evidence type="ECO:0000313" key="1">
    <source>
        <dbReference type="EMBL" id="PWY97610.1"/>
    </source>
</evidence>
<dbReference type="Proteomes" id="UP000246740">
    <property type="component" value="Unassembled WGS sequence"/>
</dbReference>
<evidence type="ECO:0000313" key="2">
    <source>
        <dbReference type="Proteomes" id="UP000246740"/>
    </source>
</evidence>
<sequence>MTEFLFFANRAYSDDAVNGFFTNQVAGLQESMAVFQEFRRRYPDLSQDSALIKPGDHFHLSYEYLRTWYDRQDRHFRVFVYPEPILSHGFANHAPMPFFYNGMAISVKFASRMTSDLRKWQEHWPNLNPWYQDQIIYAILGTRIASTTQPFGRVQGEVKLVRGSTRILAIITQPKEIGNRLSRIYGLNVGIPEEEQKPGWVRPSVWRHLSKNWPKRQGGSQPPSS</sequence>
<dbReference type="InParanoid" id="A0A317XJZ7"/>
<name>A0A317XJZ7_9BASI</name>
<dbReference type="EMBL" id="KZ819204">
    <property type="protein sequence ID" value="PWY97610.1"/>
    <property type="molecule type" value="Genomic_DNA"/>
</dbReference>
<keyword evidence="2" id="KW-1185">Reference proteome</keyword>
<reference evidence="1 2" key="1">
    <citation type="journal article" date="2018" name="Mol. Biol. Evol.">
        <title>Broad Genomic Sampling Reveals a Smut Pathogenic Ancestry of the Fungal Clade Ustilaginomycotina.</title>
        <authorList>
            <person name="Kijpornyongpan T."/>
            <person name="Mondo S.J."/>
            <person name="Barry K."/>
            <person name="Sandor L."/>
            <person name="Lee J."/>
            <person name="Lipzen A."/>
            <person name="Pangilinan J."/>
            <person name="LaButti K."/>
            <person name="Hainaut M."/>
            <person name="Henrissat B."/>
            <person name="Grigoriev I.V."/>
            <person name="Spatafora J.W."/>
            <person name="Aime M.C."/>
        </authorList>
    </citation>
    <scope>NUCLEOTIDE SEQUENCE [LARGE SCALE GENOMIC DNA]</scope>
    <source>
        <strain evidence="1 2">MCA 3645</strain>
    </source>
</reference>
<organism evidence="1 2">
    <name type="scientific">Testicularia cyperi</name>
    <dbReference type="NCBI Taxonomy" id="1882483"/>
    <lineage>
        <taxon>Eukaryota</taxon>
        <taxon>Fungi</taxon>
        <taxon>Dikarya</taxon>
        <taxon>Basidiomycota</taxon>
        <taxon>Ustilaginomycotina</taxon>
        <taxon>Ustilaginomycetes</taxon>
        <taxon>Ustilaginales</taxon>
        <taxon>Anthracoideaceae</taxon>
        <taxon>Testicularia</taxon>
    </lineage>
</organism>